<dbReference type="PANTHER" id="PTHR30461">
    <property type="entry name" value="DNA-INVERTASE FROM LAMBDOID PROPHAGE"/>
    <property type="match status" value="1"/>
</dbReference>
<dbReference type="InterPro" id="IPR009057">
    <property type="entry name" value="Homeodomain-like_sf"/>
</dbReference>
<protein>
    <submittedName>
        <fullName evidence="7">Resolvase</fullName>
    </submittedName>
</protein>
<keyword evidence="3" id="KW-0230">DNA invertase</keyword>
<dbReference type="Proteomes" id="UP000502894">
    <property type="component" value="Plasmid pTUM19329-1"/>
</dbReference>
<dbReference type="PROSITE" id="PS51736">
    <property type="entry name" value="RECOMBINASES_3"/>
    <property type="match status" value="1"/>
</dbReference>
<dbReference type="InterPro" id="IPR050639">
    <property type="entry name" value="SSR_resolvase"/>
</dbReference>
<evidence type="ECO:0000313" key="7">
    <source>
        <dbReference type="EMBL" id="BCA93726.1"/>
    </source>
</evidence>
<dbReference type="RefSeq" id="WP_173235538.1">
    <property type="nucleotide sequence ID" value="NZ_AP022839.1"/>
</dbReference>
<evidence type="ECO:0000313" key="9">
    <source>
        <dbReference type="EMBL" id="BCA97303.1"/>
    </source>
</evidence>
<comment type="similarity">
    <text evidence="1">Belongs to the site-specific recombinase resolvase family.</text>
</comment>
<dbReference type="CDD" id="cd03768">
    <property type="entry name" value="SR_ResInv"/>
    <property type="match status" value="1"/>
</dbReference>
<evidence type="ECO:0000256" key="2">
    <source>
        <dbReference type="ARBA" id="ARBA00022908"/>
    </source>
</evidence>
<dbReference type="FunFam" id="3.40.50.1390:FF:000001">
    <property type="entry name" value="DNA recombinase"/>
    <property type="match status" value="1"/>
</dbReference>
<dbReference type="EMBL" id="AP022840">
    <property type="protein sequence ID" value="BCA97303.1"/>
    <property type="molecule type" value="Genomic_DNA"/>
</dbReference>
<dbReference type="AlphaFoldDB" id="A0A6F8T156"/>
<reference evidence="7" key="1">
    <citation type="journal article" date="2020" name="Microbiol. Resour. Announc.">
        <title>Complete Genome Sequence of Novel Psychrotolerant Legionella Strain TUM19329, Isolated from Antarctic Lake Sediment.</title>
        <authorList>
            <person name="Shimada S."/>
            <person name="Nakai R."/>
            <person name="Aoki K."/>
            <person name="Shimoeda N."/>
            <person name="Ohno G."/>
            <person name="Miyazaki Y."/>
            <person name="Kudoh S."/>
            <person name="Imura S."/>
            <person name="Watanabe K."/>
            <person name="Ishii Y."/>
            <person name="Tateda K."/>
        </authorList>
    </citation>
    <scope>NUCLEOTIDE SEQUENCE [LARGE SCALE GENOMIC DNA]</scope>
    <source>
        <strain evidence="7">TUM19329</strain>
        <plasmid evidence="8">pTUM19329-1</plasmid>
    </source>
</reference>
<dbReference type="InterPro" id="IPR006120">
    <property type="entry name" value="Resolvase_HTH_dom"/>
</dbReference>
<dbReference type="Gene3D" id="1.10.10.60">
    <property type="entry name" value="Homeodomain-like"/>
    <property type="match status" value="1"/>
</dbReference>
<keyword evidence="5" id="KW-0233">DNA recombination</keyword>
<proteinExistence type="inferred from homology"/>
<dbReference type="GO" id="GO:0003677">
    <property type="term" value="F:DNA binding"/>
    <property type="evidence" value="ECO:0007669"/>
    <property type="project" value="UniProtKB-KW"/>
</dbReference>
<keyword evidence="8" id="KW-0614">Plasmid</keyword>
<accession>A0A6F8T156</accession>
<evidence type="ECO:0000256" key="3">
    <source>
        <dbReference type="ARBA" id="ARBA00023100"/>
    </source>
</evidence>
<dbReference type="Pfam" id="PF02796">
    <property type="entry name" value="HTH_7"/>
    <property type="match status" value="1"/>
</dbReference>
<dbReference type="KEGG" id="lant:TUM19329_36640"/>
<dbReference type="SUPFAM" id="SSF46689">
    <property type="entry name" value="Homeodomain-like"/>
    <property type="match status" value="1"/>
</dbReference>
<dbReference type="GO" id="GO:0015074">
    <property type="term" value="P:DNA integration"/>
    <property type="evidence" value="ECO:0007669"/>
    <property type="project" value="UniProtKB-KW"/>
</dbReference>
<dbReference type="KEGG" id="lant:TUM19329_35430"/>
<geneLocation type="plasmid" evidence="8 10">
    <name>pTUM19329-1</name>
</geneLocation>
<evidence type="ECO:0000313" key="8">
    <source>
        <dbReference type="EMBL" id="BCA97182.1"/>
    </source>
</evidence>
<dbReference type="EMBL" id="AP022840">
    <property type="protein sequence ID" value="BCA97182.1"/>
    <property type="molecule type" value="Genomic_DNA"/>
</dbReference>
<dbReference type="SUPFAM" id="SSF53041">
    <property type="entry name" value="Resolvase-like"/>
    <property type="match status" value="1"/>
</dbReference>
<organism evidence="7 10">
    <name type="scientific">Legionella antarctica</name>
    <dbReference type="NCBI Taxonomy" id="2708020"/>
    <lineage>
        <taxon>Bacteria</taxon>
        <taxon>Pseudomonadati</taxon>
        <taxon>Pseudomonadota</taxon>
        <taxon>Gammaproteobacteria</taxon>
        <taxon>Legionellales</taxon>
        <taxon>Legionellaceae</taxon>
        <taxon>Legionella</taxon>
    </lineage>
</organism>
<dbReference type="KEGG" id="lant:TUM19329_00870"/>
<keyword evidence="4" id="KW-0238">DNA-binding</keyword>
<evidence type="ECO:0000313" key="10">
    <source>
        <dbReference type="Proteomes" id="UP000502894"/>
    </source>
</evidence>
<dbReference type="CDD" id="cd00569">
    <property type="entry name" value="HTH_Hin_like"/>
    <property type="match status" value="1"/>
</dbReference>
<dbReference type="PANTHER" id="PTHR30461:SF2">
    <property type="entry name" value="SERINE RECOMBINASE PINE-RELATED"/>
    <property type="match status" value="1"/>
</dbReference>
<evidence type="ECO:0000256" key="4">
    <source>
        <dbReference type="ARBA" id="ARBA00023125"/>
    </source>
</evidence>
<dbReference type="SMART" id="SM00857">
    <property type="entry name" value="Resolvase"/>
    <property type="match status" value="1"/>
</dbReference>
<feature type="domain" description="Resolvase/invertase-type recombinase catalytic" evidence="6">
    <location>
        <begin position="1"/>
        <end position="134"/>
    </location>
</feature>
<dbReference type="GO" id="GO:0000150">
    <property type="term" value="F:DNA strand exchange activity"/>
    <property type="evidence" value="ECO:0007669"/>
    <property type="project" value="UniProtKB-KW"/>
</dbReference>
<keyword evidence="10" id="KW-1185">Reference proteome</keyword>
<evidence type="ECO:0000256" key="5">
    <source>
        <dbReference type="ARBA" id="ARBA00023172"/>
    </source>
</evidence>
<keyword evidence="2" id="KW-0229">DNA integration</keyword>
<dbReference type="Pfam" id="PF00239">
    <property type="entry name" value="Resolvase"/>
    <property type="match status" value="1"/>
</dbReference>
<dbReference type="Proteomes" id="UP000502894">
    <property type="component" value="Chromosome"/>
</dbReference>
<dbReference type="InterPro" id="IPR006119">
    <property type="entry name" value="Resolv_N"/>
</dbReference>
<dbReference type="Gene3D" id="3.40.50.1390">
    <property type="entry name" value="Resolvase, N-terminal catalytic domain"/>
    <property type="match status" value="1"/>
</dbReference>
<sequence length="186" mass="20996">MKFGYARVSKNEQCLDVQIQKLTAAGCEEIFQEKISGAKDDRPQLKGLMGKLRKGDTLCVVRLDRLGRRMMKLVALINEFKEKGIEFVSLENNLDTSSHMGMLLFNICAAFSEMERELIKERVKAGLDLAKKQGRTGGRPKALTNDKAETIKALRQSGKMSVKKICETMKVSRSVFYRCINQSIEV</sequence>
<name>A0A6F8T156_9GAMM</name>
<gene>
    <name evidence="7" type="ORF">TUM19329_00870</name>
    <name evidence="8" type="ORF">TUM19329_35430</name>
    <name evidence="9" type="ORF">TUM19329_36640</name>
</gene>
<evidence type="ECO:0000256" key="1">
    <source>
        <dbReference type="ARBA" id="ARBA00009913"/>
    </source>
</evidence>
<evidence type="ECO:0000259" key="6">
    <source>
        <dbReference type="PROSITE" id="PS51736"/>
    </source>
</evidence>
<dbReference type="InterPro" id="IPR036162">
    <property type="entry name" value="Resolvase-like_N_sf"/>
</dbReference>
<dbReference type="EMBL" id="AP022839">
    <property type="protein sequence ID" value="BCA93726.1"/>
    <property type="molecule type" value="Genomic_DNA"/>
</dbReference>